<feature type="domain" description="Prepilin type IV endopeptidase peptidase" evidence="2">
    <location>
        <begin position="43"/>
        <end position="142"/>
    </location>
</feature>
<reference evidence="3 4" key="1">
    <citation type="submission" date="2016-02" db="EMBL/GenBank/DDBJ databases">
        <title>Comparison of Clostridium stercorarium subspecies using comparative genomics and transcriptomics.</title>
        <authorList>
            <person name="Schellenberg J."/>
            <person name="Thallinger G."/>
            <person name="Levin D.B."/>
            <person name="Zhang X."/>
            <person name="Alvare G."/>
            <person name="Fristensky B."/>
            <person name="Sparling R."/>
        </authorList>
    </citation>
    <scope>NUCLEOTIDE SEQUENCE [LARGE SCALE GENOMIC DNA]</scope>
    <source>
        <strain evidence="3 4">DSM 9219</strain>
    </source>
</reference>
<feature type="transmembrane region" description="Helical" evidence="1">
    <location>
        <begin position="12"/>
        <end position="32"/>
    </location>
</feature>
<protein>
    <submittedName>
        <fullName evidence="3">Peptidase</fullName>
    </submittedName>
</protein>
<dbReference type="Gene3D" id="1.20.120.1220">
    <property type="match status" value="1"/>
</dbReference>
<keyword evidence="1" id="KW-1133">Transmembrane helix</keyword>
<feature type="transmembrane region" description="Helical" evidence="1">
    <location>
        <begin position="62"/>
        <end position="79"/>
    </location>
</feature>
<evidence type="ECO:0000313" key="3">
    <source>
        <dbReference type="EMBL" id="ANX01298.1"/>
    </source>
</evidence>
<organism evidence="3 4">
    <name type="scientific">Thermoclostridium stercorarium subsp. leptospartum DSM 9219</name>
    <dbReference type="NCBI Taxonomy" id="1346611"/>
    <lineage>
        <taxon>Bacteria</taxon>
        <taxon>Bacillati</taxon>
        <taxon>Bacillota</taxon>
        <taxon>Clostridia</taxon>
        <taxon>Eubacteriales</taxon>
        <taxon>Oscillospiraceae</taxon>
        <taxon>Thermoclostridium</taxon>
    </lineage>
</organism>
<feature type="transmembrane region" description="Helical" evidence="1">
    <location>
        <begin position="38"/>
        <end position="55"/>
    </location>
</feature>
<name>A0A1B1YKJ7_THEST</name>
<keyword evidence="1" id="KW-0812">Transmembrane</keyword>
<accession>A0A1B1YKJ7</accession>
<dbReference type="AlphaFoldDB" id="A0A1B1YKJ7"/>
<dbReference type="GO" id="GO:0016020">
    <property type="term" value="C:membrane"/>
    <property type="evidence" value="ECO:0007669"/>
    <property type="project" value="InterPro"/>
</dbReference>
<dbReference type="GO" id="GO:0004190">
    <property type="term" value="F:aspartic-type endopeptidase activity"/>
    <property type="evidence" value="ECO:0007669"/>
    <property type="project" value="InterPro"/>
</dbReference>
<dbReference type="Proteomes" id="UP000092931">
    <property type="component" value="Chromosome"/>
</dbReference>
<sequence>MLKKINEKRLFKIMGLLTFFIFHISYSSVALFMPAREYAARKFILVILLAIASFHDIREQKVPLWVCAAIFGINVIHSVMVYKSVVQWIIGFILLAALMALYFLNRNLIGLGDILLVTSCVQSLRAENTMKFLFLTFAFASLSGIFKCIRNKSFNSVSVPLSPCVAAAFILLI</sequence>
<evidence type="ECO:0000256" key="1">
    <source>
        <dbReference type="SAM" id="Phobius"/>
    </source>
</evidence>
<gene>
    <name evidence="3" type="ORF">CSTERLE_06810</name>
</gene>
<dbReference type="EMBL" id="CP014673">
    <property type="protein sequence ID" value="ANX01298.1"/>
    <property type="molecule type" value="Genomic_DNA"/>
</dbReference>
<dbReference type="InterPro" id="IPR000045">
    <property type="entry name" value="Prepilin_IV_endopep_pep"/>
</dbReference>
<dbReference type="Pfam" id="PF01478">
    <property type="entry name" value="Peptidase_A24"/>
    <property type="match status" value="1"/>
</dbReference>
<evidence type="ECO:0000313" key="4">
    <source>
        <dbReference type="Proteomes" id="UP000092931"/>
    </source>
</evidence>
<dbReference type="RefSeq" id="WP_015359109.1">
    <property type="nucleotide sequence ID" value="NZ_CP014673.1"/>
</dbReference>
<evidence type="ECO:0000259" key="2">
    <source>
        <dbReference type="Pfam" id="PF01478"/>
    </source>
</evidence>
<keyword evidence="1" id="KW-0472">Membrane</keyword>
<proteinExistence type="predicted"/>
<feature type="transmembrane region" description="Helical" evidence="1">
    <location>
        <begin position="85"/>
        <end position="104"/>
    </location>
</feature>